<keyword evidence="1" id="KW-0732">Signal</keyword>
<evidence type="ECO:0000256" key="1">
    <source>
        <dbReference type="SAM" id="SignalP"/>
    </source>
</evidence>
<dbReference type="EMBL" id="CXOI01000012">
    <property type="protein sequence ID" value="CTP83629.1"/>
    <property type="molecule type" value="Genomic_DNA"/>
</dbReference>
<evidence type="ECO:0000313" key="2">
    <source>
        <dbReference type="EMBL" id="CTP83629.1"/>
    </source>
</evidence>
<organism evidence="2 3">
    <name type="scientific">Xanthomonas graminis pv. arrhenatheri LMG 727</name>
    <dbReference type="NCBI Taxonomy" id="1195923"/>
    <lineage>
        <taxon>Bacteria</taxon>
        <taxon>Pseudomonadati</taxon>
        <taxon>Pseudomonadota</taxon>
        <taxon>Gammaproteobacteria</taxon>
        <taxon>Lysobacterales</taxon>
        <taxon>Lysobacteraceae</taxon>
        <taxon>Xanthomonas</taxon>
        <taxon>Xanthomonas translucens group</taxon>
        <taxon>Xanthomonas graminis</taxon>
    </lineage>
</organism>
<dbReference type="Proteomes" id="UP000046187">
    <property type="component" value="Unassembled WGS sequence"/>
</dbReference>
<dbReference type="RefSeq" id="WP_231108309.1">
    <property type="nucleotide sequence ID" value="NZ_CXOI01000012.1"/>
</dbReference>
<protein>
    <recommendedName>
        <fullName evidence="4">Secreted protein</fullName>
    </recommendedName>
</protein>
<keyword evidence="3" id="KW-1185">Reference proteome</keyword>
<reference evidence="3" key="1">
    <citation type="submission" date="2015-07" db="EMBL/GenBank/DDBJ databases">
        <authorList>
            <person name="Wibberg D."/>
        </authorList>
    </citation>
    <scope>NUCLEOTIDE SEQUENCE [LARGE SCALE GENOMIC DNA]</scope>
</reference>
<evidence type="ECO:0000313" key="3">
    <source>
        <dbReference type="Proteomes" id="UP000046187"/>
    </source>
</evidence>
<feature type="signal peptide" evidence="1">
    <location>
        <begin position="1"/>
        <end position="31"/>
    </location>
</feature>
<dbReference type="AlphaFoldDB" id="A0A0K2ZHD3"/>
<name>A0A0K2ZHD3_9XANT</name>
<gene>
    <name evidence="2" type="ORF">XTALMG727_0691</name>
</gene>
<accession>A0A0K2ZHD3</accession>
<evidence type="ECO:0008006" key="4">
    <source>
        <dbReference type="Google" id="ProtNLM"/>
    </source>
</evidence>
<feature type="chain" id="PRO_5005492234" description="Secreted protein" evidence="1">
    <location>
        <begin position="32"/>
        <end position="142"/>
    </location>
</feature>
<proteinExistence type="predicted"/>
<sequence>MSFACPADPPCCDASCPACLLAAAAAFPAAAADPVPGPSDYAAAKALADRDEAALPGALAERLQALQRAALDEGVASCATPRPDTSPFVVVVQLQADGSVGASWRNGTTPLALCLERFLRKRPLLAPPQAPLYLSYELSFEK</sequence>